<gene>
    <name evidence="1" type="ORF">AC579_704</name>
</gene>
<dbReference type="Proteomes" id="UP000073492">
    <property type="component" value="Unassembled WGS sequence"/>
</dbReference>
<dbReference type="EMBL" id="LFZO01000151">
    <property type="protein sequence ID" value="KXT12434.1"/>
    <property type="molecule type" value="Genomic_DNA"/>
</dbReference>
<accession>A0A139ICL2</accession>
<dbReference type="OrthoDB" id="429813at2759"/>
<organism evidence="1 2">
    <name type="scientific">Pseudocercospora musae</name>
    <dbReference type="NCBI Taxonomy" id="113226"/>
    <lineage>
        <taxon>Eukaryota</taxon>
        <taxon>Fungi</taxon>
        <taxon>Dikarya</taxon>
        <taxon>Ascomycota</taxon>
        <taxon>Pezizomycotina</taxon>
        <taxon>Dothideomycetes</taxon>
        <taxon>Dothideomycetidae</taxon>
        <taxon>Mycosphaerellales</taxon>
        <taxon>Mycosphaerellaceae</taxon>
        <taxon>Pseudocercospora</taxon>
    </lineage>
</organism>
<evidence type="ECO:0000313" key="2">
    <source>
        <dbReference type="Proteomes" id="UP000073492"/>
    </source>
</evidence>
<name>A0A139ICL2_9PEZI</name>
<reference evidence="1 2" key="1">
    <citation type="submission" date="2015-07" db="EMBL/GenBank/DDBJ databases">
        <title>Comparative genomics of the Sigatoka disease complex on banana suggests a link between parallel evolutionary changes in Pseudocercospora fijiensis and Pseudocercospora eumusae and increased virulence on the banana host.</title>
        <authorList>
            <person name="Chang T.-C."/>
            <person name="Salvucci A."/>
            <person name="Crous P.W."/>
            <person name="Stergiopoulos I."/>
        </authorList>
    </citation>
    <scope>NUCLEOTIDE SEQUENCE [LARGE SCALE GENOMIC DNA]</scope>
    <source>
        <strain evidence="1 2">CBS 116634</strain>
    </source>
</reference>
<dbReference type="STRING" id="113226.A0A139ICL2"/>
<dbReference type="AlphaFoldDB" id="A0A139ICL2"/>
<comment type="caution">
    <text evidence="1">The sequence shown here is derived from an EMBL/GenBank/DDBJ whole genome shotgun (WGS) entry which is preliminary data.</text>
</comment>
<proteinExistence type="predicted"/>
<sequence>MTKVKSSISEELETFWSLGTAGCRTKDVFIQHPSQPSLWKYHNRTDDILVLGIAGQTNPIPTENTIAKHLHFSGVLIAGAIQAELMIQLFPNIEAVKNSETFASSGHGWSLSFNPGLSWMVASRARILPSNATFHIAEWQTCWSCMITECFESPIF</sequence>
<evidence type="ECO:0000313" key="1">
    <source>
        <dbReference type="EMBL" id="KXT12434.1"/>
    </source>
</evidence>
<protein>
    <submittedName>
        <fullName evidence="1">Uncharacterized protein</fullName>
    </submittedName>
</protein>
<keyword evidence="2" id="KW-1185">Reference proteome</keyword>